<protein>
    <submittedName>
        <fullName evidence="1">Uncharacterized protein</fullName>
    </submittedName>
</protein>
<reference evidence="1 2" key="2">
    <citation type="journal article" date="2022" name="Mol. Ecol. Resour.">
        <title>The genomes of chicory, endive, great burdock and yacon provide insights into Asteraceae paleo-polyploidization history and plant inulin production.</title>
        <authorList>
            <person name="Fan W."/>
            <person name="Wang S."/>
            <person name="Wang H."/>
            <person name="Wang A."/>
            <person name="Jiang F."/>
            <person name="Liu H."/>
            <person name="Zhao H."/>
            <person name="Xu D."/>
            <person name="Zhang Y."/>
        </authorList>
    </citation>
    <scope>NUCLEOTIDE SEQUENCE [LARGE SCALE GENOMIC DNA]</scope>
    <source>
        <strain evidence="2">cv. Punajuju</strain>
        <tissue evidence="1">Leaves</tissue>
    </source>
</reference>
<proteinExistence type="predicted"/>
<name>A0ACB9F1W3_CICIN</name>
<dbReference type="EMBL" id="CM042011">
    <property type="protein sequence ID" value="KAI3765075.1"/>
    <property type="molecule type" value="Genomic_DNA"/>
</dbReference>
<gene>
    <name evidence="1" type="ORF">L2E82_15099</name>
</gene>
<reference evidence="2" key="1">
    <citation type="journal article" date="2022" name="Mol. Ecol. Resour.">
        <title>The genomes of chicory, endive, great burdock and yacon provide insights into Asteraceae palaeo-polyploidization history and plant inulin production.</title>
        <authorList>
            <person name="Fan W."/>
            <person name="Wang S."/>
            <person name="Wang H."/>
            <person name="Wang A."/>
            <person name="Jiang F."/>
            <person name="Liu H."/>
            <person name="Zhao H."/>
            <person name="Xu D."/>
            <person name="Zhang Y."/>
        </authorList>
    </citation>
    <scope>NUCLEOTIDE SEQUENCE [LARGE SCALE GENOMIC DNA]</scope>
    <source>
        <strain evidence="2">cv. Punajuju</strain>
    </source>
</reference>
<accession>A0ACB9F1W3</accession>
<evidence type="ECO:0000313" key="2">
    <source>
        <dbReference type="Proteomes" id="UP001055811"/>
    </source>
</evidence>
<sequence length="270" mass="29186">MEGDKANQHSYQAHKATTEQVRSVDGVVFKERDGRSFADVLEELEEGEYRPEVTIGKGSKGNSTSETQKTNGGNGYNDRNHHDPAPEIPANPVENQESGVERSFDVPIHEKGAGNINSSKKGAELNVISTIQPTNEINGSKEDKAGCNFGPIENLIPMGRFGPFPSNGGPISNSDRRAKKRRLDRYSPYSSPTNGGVECNAPLDLNFNPCPCPINSGEPVIEVGENPTTEFAREVEDTVAIGEKVGFQFEGRIDGIEKLIGGNGDTNVDQ</sequence>
<organism evidence="1 2">
    <name type="scientific">Cichorium intybus</name>
    <name type="common">Chicory</name>
    <dbReference type="NCBI Taxonomy" id="13427"/>
    <lineage>
        <taxon>Eukaryota</taxon>
        <taxon>Viridiplantae</taxon>
        <taxon>Streptophyta</taxon>
        <taxon>Embryophyta</taxon>
        <taxon>Tracheophyta</taxon>
        <taxon>Spermatophyta</taxon>
        <taxon>Magnoliopsida</taxon>
        <taxon>eudicotyledons</taxon>
        <taxon>Gunneridae</taxon>
        <taxon>Pentapetalae</taxon>
        <taxon>asterids</taxon>
        <taxon>campanulids</taxon>
        <taxon>Asterales</taxon>
        <taxon>Asteraceae</taxon>
        <taxon>Cichorioideae</taxon>
        <taxon>Cichorieae</taxon>
        <taxon>Cichoriinae</taxon>
        <taxon>Cichorium</taxon>
    </lineage>
</organism>
<comment type="caution">
    <text evidence="1">The sequence shown here is derived from an EMBL/GenBank/DDBJ whole genome shotgun (WGS) entry which is preliminary data.</text>
</comment>
<evidence type="ECO:0000313" key="1">
    <source>
        <dbReference type="EMBL" id="KAI3765075.1"/>
    </source>
</evidence>
<keyword evidence="2" id="KW-1185">Reference proteome</keyword>
<dbReference type="Proteomes" id="UP001055811">
    <property type="component" value="Linkage Group LG03"/>
</dbReference>